<feature type="domain" description="ELP1 TPR" evidence="9">
    <location>
        <begin position="939"/>
        <end position="1102"/>
    </location>
</feature>
<dbReference type="OrthoDB" id="40048at2759"/>
<keyword evidence="13" id="KW-1185">Reference proteome</keyword>
<dbReference type="GO" id="GO:0005634">
    <property type="term" value="C:nucleus"/>
    <property type="evidence" value="ECO:0007669"/>
    <property type="project" value="UniProtKB-SubCell"/>
</dbReference>
<evidence type="ECO:0000313" key="12">
    <source>
        <dbReference type="EMBL" id="KAF2071926.1"/>
    </source>
</evidence>
<dbReference type="InterPro" id="IPR056169">
    <property type="entry name" value="HB_ELP1"/>
</dbReference>
<feature type="domain" description="ELP1 first N-terminal beta-propeller" evidence="7">
    <location>
        <begin position="1"/>
        <end position="342"/>
    </location>
</feature>
<comment type="function">
    <text evidence="6">Component of the elongator complex which is required for multiple tRNA modifications, including mcm5U (5-methoxycarbonylmethyl uridine), mcm5s2U (5-methoxycarbonylmethyl-2-thiouridine), and ncm5U (5-carbamoylmethyl uridine). The elongator complex catalyzes formation of carboxymethyluridine in the wobble base at position 34 in tRNAs.</text>
</comment>
<protein>
    <recommendedName>
        <fullName evidence="5 6">Elongator complex protein 1</fullName>
    </recommendedName>
</protein>
<dbReference type="EMBL" id="AJWJ01000326">
    <property type="protein sequence ID" value="KAF2071926.1"/>
    <property type="molecule type" value="Genomic_DNA"/>
</dbReference>
<dbReference type="InterPro" id="IPR015943">
    <property type="entry name" value="WD40/YVTN_repeat-like_dom_sf"/>
</dbReference>
<organism evidence="12 13">
    <name type="scientific">Polysphondylium violaceum</name>
    <dbReference type="NCBI Taxonomy" id="133409"/>
    <lineage>
        <taxon>Eukaryota</taxon>
        <taxon>Amoebozoa</taxon>
        <taxon>Evosea</taxon>
        <taxon>Eumycetozoa</taxon>
        <taxon>Dictyostelia</taxon>
        <taxon>Dictyosteliales</taxon>
        <taxon>Dictyosteliaceae</taxon>
        <taxon>Polysphondylium</taxon>
    </lineage>
</organism>
<comment type="caution">
    <text evidence="12">The sequence shown here is derived from an EMBL/GenBank/DDBJ whole genome shotgun (WGS) entry which is preliminary data.</text>
</comment>
<dbReference type="GO" id="GO:0005829">
    <property type="term" value="C:cytosol"/>
    <property type="evidence" value="ECO:0007669"/>
    <property type="project" value="TreeGrafter"/>
</dbReference>
<dbReference type="PANTHER" id="PTHR12747">
    <property type="entry name" value="ELONGATOR COMPLEX PROTEIN 1"/>
    <property type="match status" value="1"/>
</dbReference>
<dbReference type="Pfam" id="PF04762">
    <property type="entry name" value="Beta-prop_ELP1_1st"/>
    <property type="match status" value="1"/>
</dbReference>
<evidence type="ECO:0000259" key="8">
    <source>
        <dbReference type="Pfam" id="PF23797"/>
    </source>
</evidence>
<evidence type="ECO:0000256" key="5">
    <source>
        <dbReference type="ARBA" id="ARBA00029535"/>
    </source>
</evidence>
<dbReference type="GO" id="GO:0033588">
    <property type="term" value="C:elongator holoenzyme complex"/>
    <property type="evidence" value="ECO:0007669"/>
    <property type="project" value="InterPro"/>
</dbReference>
<dbReference type="GO" id="GO:0000049">
    <property type="term" value="F:tRNA binding"/>
    <property type="evidence" value="ECO:0007669"/>
    <property type="project" value="TreeGrafter"/>
</dbReference>
<reference evidence="12" key="1">
    <citation type="submission" date="2020-01" db="EMBL/GenBank/DDBJ databases">
        <title>Development of genomics and gene disruption for Polysphondylium violaceum indicates a role for the polyketide synthase stlB in stalk morphogenesis.</title>
        <authorList>
            <person name="Narita B."/>
            <person name="Kawabe Y."/>
            <person name="Kin K."/>
            <person name="Saito T."/>
            <person name="Gibbs R."/>
            <person name="Kuspa A."/>
            <person name="Muzny D."/>
            <person name="Queller D."/>
            <person name="Richards S."/>
            <person name="Strassman J."/>
            <person name="Sucgang R."/>
            <person name="Worley K."/>
            <person name="Schaap P."/>
        </authorList>
    </citation>
    <scope>NUCLEOTIDE SEQUENCE</scope>
    <source>
        <strain evidence="12">QSvi11</strain>
    </source>
</reference>
<dbReference type="UniPathway" id="UPA00988"/>
<dbReference type="Pfam" id="PF23936">
    <property type="entry name" value="HB_ELP1"/>
    <property type="match status" value="1"/>
</dbReference>
<feature type="domain" description="ELP1 alpha-solenoid" evidence="10">
    <location>
        <begin position="711"/>
        <end position="932"/>
    </location>
</feature>
<dbReference type="Gene3D" id="2.130.10.10">
    <property type="entry name" value="YVTN repeat-like/Quinoprotein amine dehydrogenase"/>
    <property type="match status" value="1"/>
</dbReference>
<evidence type="ECO:0000259" key="10">
    <source>
        <dbReference type="Pfam" id="PF23925"/>
    </source>
</evidence>
<evidence type="ECO:0000259" key="11">
    <source>
        <dbReference type="Pfam" id="PF23936"/>
    </source>
</evidence>
<dbReference type="Pfam" id="PF23797">
    <property type="entry name" value="Beta-prop_ELP1_2nd"/>
    <property type="match status" value="1"/>
</dbReference>
<keyword evidence="3 6" id="KW-0963">Cytoplasm</keyword>
<dbReference type="SUPFAM" id="SSF69322">
    <property type="entry name" value="Tricorn protease domain 2"/>
    <property type="match status" value="1"/>
</dbReference>
<evidence type="ECO:0000256" key="2">
    <source>
        <dbReference type="ARBA" id="ARBA00006086"/>
    </source>
</evidence>
<accession>A0A8J4URB6</accession>
<name>A0A8J4URB6_9MYCE</name>
<comment type="pathway">
    <text evidence="1">tRNA modification; 5-methoxycarbonylmethyl-2-thiouridine-tRNA biosynthesis.</text>
</comment>
<dbReference type="GO" id="GO:0002926">
    <property type="term" value="P:tRNA wobble base 5-methoxycarbonylmethyl-2-thiouridinylation"/>
    <property type="evidence" value="ECO:0007669"/>
    <property type="project" value="TreeGrafter"/>
</dbReference>
<evidence type="ECO:0000256" key="3">
    <source>
        <dbReference type="ARBA" id="ARBA00022490"/>
    </source>
</evidence>
<dbReference type="InterPro" id="IPR006849">
    <property type="entry name" value="Elp1"/>
</dbReference>
<dbReference type="PIRSF" id="PIRSF017233">
    <property type="entry name" value="IKAP"/>
    <property type="match status" value="1"/>
</dbReference>
<dbReference type="InterPro" id="IPR056164">
    <property type="entry name" value="Beta-prop_ELP1_1st"/>
</dbReference>
<evidence type="ECO:0000256" key="6">
    <source>
        <dbReference type="PIRNR" id="PIRNR017233"/>
    </source>
</evidence>
<keyword evidence="6" id="KW-0539">Nucleus</keyword>
<evidence type="ECO:0000259" key="7">
    <source>
        <dbReference type="Pfam" id="PF04762"/>
    </source>
</evidence>
<dbReference type="InterPro" id="IPR056165">
    <property type="entry name" value="Beta-prop_ELP1_2nd"/>
</dbReference>
<dbReference type="InterPro" id="IPR056166">
    <property type="entry name" value="TPR_ELP1"/>
</dbReference>
<keyword evidence="4" id="KW-0819">tRNA processing</keyword>
<comment type="subcellular location">
    <subcellularLocation>
        <location evidence="6">Cytoplasm</location>
    </subcellularLocation>
    <subcellularLocation>
        <location evidence="6">Nucleus</location>
    </subcellularLocation>
</comment>
<dbReference type="PANTHER" id="PTHR12747:SF0">
    <property type="entry name" value="ELONGATOR COMPLEX PROTEIN 1"/>
    <property type="match status" value="1"/>
</dbReference>
<evidence type="ECO:0000256" key="1">
    <source>
        <dbReference type="ARBA" id="ARBA00005043"/>
    </source>
</evidence>
<feature type="domain" description="ELP1 N-terminal second beta-propeller" evidence="8">
    <location>
        <begin position="382"/>
        <end position="687"/>
    </location>
</feature>
<gene>
    <name evidence="12" type="ORF">CYY_006763</name>
</gene>
<sequence>MRNITRLTEFSDQINDDITFSLFTIDNDNNIIYFITSENRFIVYNPSTKKITLKIELNQQDILSENATVIAIQYIPDLEAVCMASNKGDILMYTVTNNQLECVGIVGSGIKCMSWSPDYELFILATESDTLVQMTKDWEIVNEVSISTNLPSSNFIPAAFGNKTFGTTSNNNASIMNNNLNANNATIDPNSLDKTPIISWRGDGQFFVVSSFDEQSEKIQLRVWERSLQLHSVSESQVTGLENQISWRPSGSLIAVGHRLEKTRHDIAFFERNGLKHGEFTLREKCKIESMQWSPDSEILALQLVLEDSGKSVIQLWHRSNYYWFLKQELQYDSEVCHMQWDVSAPVLRVLTRQGRYHEYRVCWDYDVSLGNSETNPSITVMVDGSTLKMTPFKRLVVPPPMSAYQIQLKANCASFAFNRATYQLVVLSTDNTFAIYTPATLPPVPTTPNPSPVLPNYAVAPTLTASALVDSKHIKLSNLRHLVWINDNTVIAIESVPNQQDSIVEISFTVVNDQVEIKNIQKTPTSSKILRLVHHLESQEQALVETVDGYIYIYTSHIHSYTPFIVYSQEAVFKFPTPCYWIASCTIGGEDSIVGLNDRNKLYINSSLVCQDCNSFALHNKFLLFTTISHVLRSVSLAAPAPTTPLVYTPPPQIHYTKNYQPPAGANAQTVYDDSIREVERGSRIVAVVPHDTRLVLQMPRGNLEAISPRSLTLSTIREMLNNHQYIKAFMLMRRNRIDLNLIYDHNPSDFLKHIEEFVDQVSQIDYLNQFISSLRDEDTTKSLFIDLETKHLLPPAPPVSNNNGKNNNNNNNLVKGKVNLICDRLRSVFVAKDSIRYNLPILTTYVKKDPAELDQVLRLVQSLRGQEINDQGETIINRLAEESLDYVVFLVDVNKLYDVALGTYDFELVIMVAQKSQKDPKEYMAFLTELQKMEKFYQRYSIDKHLGRWELALDNLSRAGSEYDQDCLDLIVSQRLYKVALDIYQQPHQTKEMLNRVKEIYADHLAASNQFEDAAYLYYGCGQHAKALKNFQDAGAWEMAILMAQKLNYTPEQLLQFYNSLADSMKRLSQFQVSGTILANYCQDYELAIKTYCEGYYWNDAYLVCQNNADKKPLIDSMILPTIQESFGTLCTEIQENFDLFKKYSERIVIVRATKAAYVPLILPKGSMDPETSSMMSGMSGMFSDGGQSISSSASNVTTSSYVSTYSSQTGTFSTATKTRLKKKEKKQKPKKVRITGKEGSPYEEDFLVDELKKLVPSANRQMIVGRTVKTLVLFGLFEQAKKLQTLYQEFLDLVDNSLTAISDSATAILPENKKEKERELELKSKFLQQQEDYLLQQQQGKSNLVAPTNEFVAINIKQVLITREKSNWNMNIF</sequence>
<evidence type="ECO:0000313" key="13">
    <source>
        <dbReference type="Proteomes" id="UP000695562"/>
    </source>
</evidence>
<dbReference type="Pfam" id="PF23925">
    <property type="entry name" value="A-sol_ELP1"/>
    <property type="match status" value="1"/>
</dbReference>
<evidence type="ECO:0000259" key="9">
    <source>
        <dbReference type="Pfam" id="PF23878"/>
    </source>
</evidence>
<proteinExistence type="inferred from homology"/>
<dbReference type="Pfam" id="PF23878">
    <property type="entry name" value="TPR_ELP1"/>
    <property type="match status" value="1"/>
</dbReference>
<feature type="domain" description="ELP1 three-helical bundle" evidence="11">
    <location>
        <begin position="1116"/>
        <end position="1304"/>
    </location>
</feature>
<dbReference type="Proteomes" id="UP000695562">
    <property type="component" value="Unassembled WGS sequence"/>
</dbReference>
<comment type="similarity">
    <text evidence="2 6">Belongs to the ELP1/IKA1 family.</text>
</comment>
<dbReference type="InterPro" id="IPR056167">
    <property type="entry name" value="A-sol_ELP1"/>
</dbReference>
<evidence type="ECO:0000256" key="4">
    <source>
        <dbReference type="ARBA" id="ARBA00022694"/>
    </source>
</evidence>